<evidence type="ECO:0000313" key="1">
    <source>
        <dbReference type="EMBL" id="KKL60827.1"/>
    </source>
</evidence>
<sequence length="99" mass="11393">MNKVLIKGYSQAGEEFLAHQLWRKGIFKVLTTPEDVALHNEMVSEIQSMIGDGQSESLYKFTAKALIIRPKNFLYGIAMHIKNLSLRNSQNENENKRRN</sequence>
<dbReference type="EMBL" id="LAZR01029020">
    <property type="protein sequence ID" value="KKL60827.1"/>
    <property type="molecule type" value="Genomic_DNA"/>
</dbReference>
<gene>
    <name evidence="1" type="ORF">LCGC14_2201420</name>
</gene>
<protein>
    <submittedName>
        <fullName evidence="1">Uncharacterized protein</fullName>
    </submittedName>
</protein>
<organism evidence="1">
    <name type="scientific">marine sediment metagenome</name>
    <dbReference type="NCBI Taxonomy" id="412755"/>
    <lineage>
        <taxon>unclassified sequences</taxon>
        <taxon>metagenomes</taxon>
        <taxon>ecological metagenomes</taxon>
    </lineage>
</organism>
<reference evidence="1" key="1">
    <citation type="journal article" date="2015" name="Nature">
        <title>Complex archaea that bridge the gap between prokaryotes and eukaryotes.</title>
        <authorList>
            <person name="Spang A."/>
            <person name="Saw J.H."/>
            <person name="Jorgensen S.L."/>
            <person name="Zaremba-Niedzwiedzka K."/>
            <person name="Martijn J."/>
            <person name="Lind A.E."/>
            <person name="van Eijk R."/>
            <person name="Schleper C."/>
            <person name="Guy L."/>
            <person name="Ettema T.J."/>
        </authorList>
    </citation>
    <scope>NUCLEOTIDE SEQUENCE</scope>
</reference>
<dbReference type="AlphaFoldDB" id="A0A0F9GCH2"/>
<name>A0A0F9GCH2_9ZZZZ</name>
<proteinExistence type="predicted"/>
<comment type="caution">
    <text evidence="1">The sequence shown here is derived from an EMBL/GenBank/DDBJ whole genome shotgun (WGS) entry which is preliminary data.</text>
</comment>
<accession>A0A0F9GCH2</accession>